<keyword evidence="1" id="KW-0862">Zinc</keyword>
<evidence type="ECO:0000313" key="3">
    <source>
        <dbReference type="EMBL" id="MEJ6400812.1"/>
    </source>
</evidence>
<dbReference type="InterPro" id="IPR036866">
    <property type="entry name" value="RibonucZ/Hydroxyglut_hydro"/>
</dbReference>
<accession>A0ABU8SNI0</accession>
<keyword evidence="4" id="KW-1185">Reference proteome</keyword>
<evidence type="ECO:0000256" key="1">
    <source>
        <dbReference type="ARBA" id="ARBA00022833"/>
    </source>
</evidence>
<dbReference type="SUPFAM" id="SSF56281">
    <property type="entry name" value="Metallo-hydrolase/oxidoreductase"/>
    <property type="match status" value="1"/>
</dbReference>
<dbReference type="Gene3D" id="3.60.15.10">
    <property type="entry name" value="Ribonuclease Z/Hydroxyacylglutathione hydrolase-like"/>
    <property type="match status" value="1"/>
</dbReference>
<dbReference type="CDD" id="cd07716">
    <property type="entry name" value="RNaseZ_short-form-like_MBL-fold"/>
    <property type="match status" value="1"/>
</dbReference>
<dbReference type="EMBL" id="JAWMWH010000001">
    <property type="protein sequence ID" value="MEJ6400812.1"/>
    <property type="molecule type" value="Genomic_DNA"/>
</dbReference>
<feature type="domain" description="Metallo-beta-lactamase" evidence="2">
    <location>
        <begin position="18"/>
        <end position="210"/>
    </location>
</feature>
<dbReference type="PANTHER" id="PTHR46018">
    <property type="entry name" value="ZINC PHOSPHODIESTERASE ELAC PROTEIN 1"/>
    <property type="match status" value="1"/>
</dbReference>
<comment type="caution">
    <text evidence="3">The sequence shown here is derived from an EMBL/GenBank/DDBJ whole genome shotgun (WGS) entry which is preliminary data.</text>
</comment>
<dbReference type="RefSeq" id="WP_339960611.1">
    <property type="nucleotide sequence ID" value="NZ_JAWMWH010000001.1"/>
</dbReference>
<dbReference type="SMART" id="SM00849">
    <property type="entry name" value="Lactamase_B"/>
    <property type="match status" value="1"/>
</dbReference>
<name>A0ABU8SNI0_9LACO</name>
<protein>
    <submittedName>
        <fullName evidence="3">MBL fold metallo-hydrolase</fullName>
    </submittedName>
</protein>
<dbReference type="Proteomes" id="UP001370590">
    <property type="component" value="Unassembled WGS sequence"/>
</dbReference>
<proteinExistence type="predicted"/>
<reference evidence="3 4" key="1">
    <citation type="submission" date="2023-10" db="EMBL/GenBank/DDBJ databases">
        <title>Nicoliella lavandulae sp. nov. isolated from Lavandula angustifolia flowers.</title>
        <authorList>
            <person name="Alcantara C."/>
            <person name="Zuniga M."/>
            <person name="Landete J.M."/>
            <person name="Monedero V."/>
        </authorList>
    </citation>
    <scope>NUCLEOTIDE SEQUENCE [LARGE SCALE GENOMIC DNA]</scope>
    <source>
        <strain evidence="3 4">Es01</strain>
    </source>
</reference>
<dbReference type="InterPro" id="IPR001279">
    <property type="entry name" value="Metallo-B-lactamas"/>
</dbReference>
<evidence type="ECO:0000313" key="4">
    <source>
        <dbReference type="Proteomes" id="UP001370590"/>
    </source>
</evidence>
<gene>
    <name evidence="3" type="ORF">R4146_06505</name>
</gene>
<organism evidence="3 4">
    <name type="scientific">Nicoliella lavandulae</name>
    <dbReference type="NCBI Taxonomy" id="3082954"/>
    <lineage>
        <taxon>Bacteria</taxon>
        <taxon>Bacillati</taxon>
        <taxon>Bacillota</taxon>
        <taxon>Bacilli</taxon>
        <taxon>Lactobacillales</taxon>
        <taxon>Lactobacillaceae</taxon>
        <taxon>Nicoliella</taxon>
    </lineage>
</organism>
<dbReference type="PANTHER" id="PTHR46018:SF4">
    <property type="entry name" value="METALLO-HYDROLASE YHFI-RELATED"/>
    <property type="match status" value="1"/>
</dbReference>
<dbReference type="Pfam" id="PF00753">
    <property type="entry name" value="Lactamase_B"/>
    <property type="match status" value="1"/>
</dbReference>
<sequence>MKIKVLGFYGGYPANGDGTSSYLIQSNGFNLLLDCGSNALNELEQSIDPLNLDAVILSHYHHDHTADLGVLQYYWQLHPEGRKQPLLPIYGHTEDPLNFGSLTWDNATIGESYSELSPITVGPFKISFLKTHHPVPAFAMRIVDEDGKVLVFTADTSYFDKLISFSDSADLLITDTNFYANKTGLKWHMTSSESGYLADKANVKQLLLSHLPQTGDLNQLVIEAQKSASDKLPIMLAQSNKIINL</sequence>
<evidence type="ECO:0000259" key="2">
    <source>
        <dbReference type="SMART" id="SM00849"/>
    </source>
</evidence>